<name>A0ABM8XVN3_9BURK</name>
<organism evidence="1 2">
    <name type="scientific">Cupriavidus pampae</name>
    <dbReference type="NCBI Taxonomy" id="659251"/>
    <lineage>
        <taxon>Bacteria</taxon>
        <taxon>Pseudomonadati</taxon>
        <taxon>Pseudomonadota</taxon>
        <taxon>Betaproteobacteria</taxon>
        <taxon>Burkholderiales</taxon>
        <taxon>Burkholderiaceae</taxon>
        <taxon>Cupriavidus</taxon>
    </lineage>
</organism>
<comment type="caution">
    <text evidence="1">The sequence shown here is derived from an EMBL/GenBank/DDBJ whole genome shotgun (WGS) entry which is preliminary data.</text>
</comment>
<dbReference type="EMBL" id="CAJZAG010000012">
    <property type="protein sequence ID" value="CAG9184467.1"/>
    <property type="molecule type" value="Genomic_DNA"/>
</dbReference>
<evidence type="ECO:0000313" key="1">
    <source>
        <dbReference type="EMBL" id="CAG9184467.1"/>
    </source>
</evidence>
<evidence type="ECO:0000313" key="2">
    <source>
        <dbReference type="Proteomes" id="UP000706525"/>
    </source>
</evidence>
<dbReference type="Proteomes" id="UP000706525">
    <property type="component" value="Unassembled WGS sequence"/>
</dbReference>
<protein>
    <submittedName>
        <fullName evidence="1">Uncharacterized protein</fullName>
    </submittedName>
</protein>
<proteinExistence type="predicted"/>
<dbReference type="RefSeq" id="WP_223994319.1">
    <property type="nucleotide sequence ID" value="NZ_CAJZAG010000012.1"/>
</dbReference>
<gene>
    <name evidence="1" type="ORF">LMG32289_05627</name>
</gene>
<reference evidence="1 2" key="1">
    <citation type="submission" date="2021-08" db="EMBL/GenBank/DDBJ databases">
        <authorList>
            <person name="Peeters C."/>
        </authorList>
    </citation>
    <scope>NUCLEOTIDE SEQUENCE [LARGE SCALE GENOMIC DNA]</scope>
    <source>
        <strain evidence="1 2">LMG 32289</strain>
    </source>
</reference>
<accession>A0ABM8XVN3</accession>
<keyword evidence="2" id="KW-1185">Reference proteome</keyword>
<sequence length="75" mass="8260">MKHSDFRIGMAFTTSDGELHWRCTDVGTRTIVAIRTNCPTQPGPFNGPPYAVSEIVFDEYDFEGCAPHALDGSPK</sequence>